<organism evidence="3 4">
    <name type="scientific">Neonectria punicea</name>
    <dbReference type="NCBI Taxonomy" id="979145"/>
    <lineage>
        <taxon>Eukaryota</taxon>
        <taxon>Fungi</taxon>
        <taxon>Dikarya</taxon>
        <taxon>Ascomycota</taxon>
        <taxon>Pezizomycotina</taxon>
        <taxon>Sordariomycetes</taxon>
        <taxon>Hypocreomycetidae</taxon>
        <taxon>Hypocreales</taxon>
        <taxon>Nectriaceae</taxon>
        <taxon>Neonectria</taxon>
    </lineage>
</organism>
<dbReference type="EMBL" id="JAZAVJ010000405">
    <property type="protein sequence ID" value="KAK7397937.1"/>
    <property type="molecule type" value="Genomic_DNA"/>
</dbReference>
<feature type="domain" description="Peptidase C14 caspase" evidence="2">
    <location>
        <begin position="1"/>
        <end position="235"/>
    </location>
</feature>
<name>A0ABR1GI53_9HYPO</name>
<sequence>MQSILEEHGFTCTKSCPATRKKILVAWNDIIERAPQGGAVVIYYSGHGGMAEKRDEENDGKTWRRLQYLVPVDFGETKDNDWRGIADVELSQLLRRTTDKTKNVTLILDCCHAARMARLPGTVKTIDPNEYREVSKHIEKTWSEGKFDGDFHYERNPDAVTIIASAETESAYEQRFGNVQMSVLTEALQKILQRQHTQDAASTQVSWRSIMLRVRDRMKVTCPQQYPQIEGDDLRLTFSLDKADLHGAIPISFHGDGVALEDGELHGLKQGDIYAVLPFEEERLNPENEIAEVVVTDVGPVKSWARFEGTSRPTKQHREGGMKAFPQKRLLGRLPLALQGSEASEKLRDSITDSRFLRVADAGERLPLATVQQEASRLRLLSHEGSVSFLLGDWQLQGEKVDDDCVAECVTKLESLARSRHLLTPEGRSESGAISQQIDVELGRVRDGNCEPWSGETPAIAEGETFYLKIRNTGSPAVYVSIFDLCAESTTLLSTGSPSGRELRQNESYTYGKVDLTGKLVGSATSWPKGTPRGQERIPENIVLVVTDGRIDLETGSRERRGSDDVSELVTEGYDKIEFDQLECTYAKTHFSDECVMGSHGSFCITRVPVLHHQFEPEPSKDASLAAACGQLGVPLTIVEGGNVVFTSAHVSYIMGFFLCADNFSLPEICISSNASKQQHLAASHTEGSSSTGVGS</sequence>
<accession>A0ABR1GI53</accession>
<comment type="similarity">
    <text evidence="1">Belongs to the peptidase C14B family.</text>
</comment>
<dbReference type="InterPro" id="IPR050452">
    <property type="entry name" value="Metacaspase"/>
</dbReference>
<dbReference type="InterPro" id="IPR011600">
    <property type="entry name" value="Pept_C14_caspase"/>
</dbReference>
<reference evidence="3 4" key="1">
    <citation type="journal article" date="2025" name="Microbiol. Resour. Announc.">
        <title>Draft genome sequences for Neonectria magnoliae and Neonectria punicea, canker pathogens of Liriodendron tulipifera and Acer saccharum in West Virginia.</title>
        <authorList>
            <person name="Petronek H.M."/>
            <person name="Kasson M.T."/>
            <person name="Metheny A.M."/>
            <person name="Stauder C.M."/>
            <person name="Lovett B."/>
            <person name="Lynch S.C."/>
            <person name="Garnas J.R."/>
            <person name="Kasson L.R."/>
            <person name="Stajich J.E."/>
        </authorList>
    </citation>
    <scope>NUCLEOTIDE SEQUENCE [LARGE SCALE GENOMIC DNA]</scope>
    <source>
        <strain evidence="3 4">NRRL 64653</strain>
    </source>
</reference>
<dbReference type="PANTHER" id="PTHR48104">
    <property type="entry name" value="METACASPASE-4"/>
    <property type="match status" value="1"/>
</dbReference>
<protein>
    <recommendedName>
        <fullName evidence="2">Peptidase C14 caspase domain-containing protein</fullName>
    </recommendedName>
</protein>
<keyword evidence="4" id="KW-1185">Reference proteome</keyword>
<proteinExistence type="inferred from homology"/>
<dbReference type="Proteomes" id="UP001498476">
    <property type="component" value="Unassembled WGS sequence"/>
</dbReference>
<evidence type="ECO:0000259" key="2">
    <source>
        <dbReference type="Pfam" id="PF00656"/>
    </source>
</evidence>
<evidence type="ECO:0000313" key="3">
    <source>
        <dbReference type="EMBL" id="KAK7397937.1"/>
    </source>
</evidence>
<comment type="caution">
    <text evidence="3">The sequence shown here is derived from an EMBL/GenBank/DDBJ whole genome shotgun (WGS) entry which is preliminary data.</text>
</comment>
<evidence type="ECO:0000313" key="4">
    <source>
        <dbReference type="Proteomes" id="UP001498476"/>
    </source>
</evidence>
<gene>
    <name evidence="3" type="ORF">QQX98_012691</name>
</gene>
<dbReference type="PANTHER" id="PTHR48104:SF30">
    <property type="entry name" value="METACASPASE-1"/>
    <property type="match status" value="1"/>
</dbReference>
<dbReference type="Gene3D" id="3.40.50.1460">
    <property type="match status" value="1"/>
</dbReference>
<evidence type="ECO:0000256" key="1">
    <source>
        <dbReference type="ARBA" id="ARBA00009005"/>
    </source>
</evidence>
<dbReference type="Pfam" id="PF00656">
    <property type="entry name" value="Peptidase_C14"/>
    <property type="match status" value="1"/>
</dbReference>